<dbReference type="AlphaFoldDB" id="A0A4U3MH18"/>
<proteinExistence type="predicted"/>
<sequence length="80" mass="9573">MELKLLKIEGRIKELQIYHDKSDSIMNHILGSDPYCLCCNQYNHMVEEERKLKKKSSIYQSKIKGDNEIERTYTVYPVEY</sequence>
<dbReference type="Proteomes" id="UP000305511">
    <property type="component" value="Unassembled WGS sequence"/>
</dbReference>
<comment type="caution">
    <text evidence="1">The sequence shown here is derived from an EMBL/GenBank/DDBJ whole genome shotgun (WGS) entry which is preliminary data.</text>
</comment>
<organism evidence="1 2">
    <name type="scientific">Enterococcus faecalis</name>
    <name type="common">Streptococcus faecalis</name>
    <dbReference type="NCBI Taxonomy" id="1351"/>
    <lineage>
        <taxon>Bacteria</taxon>
        <taxon>Bacillati</taxon>
        <taxon>Bacillota</taxon>
        <taxon>Bacilli</taxon>
        <taxon>Lactobacillales</taxon>
        <taxon>Enterococcaceae</taxon>
        <taxon>Enterococcus</taxon>
    </lineage>
</organism>
<accession>A0A4U3MH18</accession>
<name>A0A4U3MH18_ENTFL</name>
<dbReference type="RefSeq" id="WP_071646767.1">
    <property type="nucleotide sequence ID" value="NZ_CP018004.2"/>
</dbReference>
<protein>
    <submittedName>
        <fullName evidence="1">Uncharacterized protein</fullName>
    </submittedName>
</protein>
<dbReference type="EMBL" id="SIYF01000119">
    <property type="protein sequence ID" value="TKK88511.1"/>
    <property type="molecule type" value="Genomic_DNA"/>
</dbReference>
<evidence type="ECO:0000313" key="2">
    <source>
        <dbReference type="Proteomes" id="UP000305511"/>
    </source>
</evidence>
<gene>
    <name evidence="1" type="ORF">EY666_05480</name>
</gene>
<reference evidence="1 2" key="1">
    <citation type="submission" date="2019-02" db="EMBL/GenBank/DDBJ databases">
        <title>Bacteria dissemination in different level of health care in South Africa: the effectiveness of infections prevention and control.</title>
        <authorList>
            <person name="Shobo C."/>
            <person name="Amoako D.G."/>
            <person name="Allam M."/>
            <person name="Ismail A."/>
            <person name="Bester L.A."/>
            <person name="Essack S.Y."/>
        </authorList>
    </citation>
    <scope>NUCLEOTIDE SEQUENCE [LARGE SCALE GENOMIC DNA]</scope>
    <source>
        <strain evidence="1 2">2SIL2</strain>
    </source>
</reference>
<evidence type="ECO:0000313" key="1">
    <source>
        <dbReference type="EMBL" id="TKK88511.1"/>
    </source>
</evidence>